<name>A0A4Q2UF33_9BACT</name>
<feature type="compositionally biased region" description="Basic and acidic residues" evidence="1">
    <location>
        <begin position="79"/>
        <end position="90"/>
    </location>
</feature>
<sequence>MEDENKVEPEYLKGFNEGYTIAQYQPDLAEKLASIDSDFIRLVGFKDGRNQYQKEQERERLPLWLKGDPTSSSRSILTKSKDRDIEPDKD</sequence>
<protein>
    <submittedName>
        <fullName evidence="2">Uncharacterized protein</fullName>
    </submittedName>
</protein>
<feature type="compositionally biased region" description="Basic and acidic residues" evidence="1">
    <location>
        <begin position="52"/>
        <end position="61"/>
    </location>
</feature>
<evidence type="ECO:0000313" key="2">
    <source>
        <dbReference type="EMBL" id="RYC66942.1"/>
    </source>
</evidence>
<keyword evidence="3" id="KW-1185">Reference proteome</keyword>
<dbReference type="EMBL" id="SBLB01000010">
    <property type="protein sequence ID" value="RYC66942.1"/>
    <property type="molecule type" value="Genomic_DNA"/>
</dbReference>
<evidence type="ECO:0000313" key="3">
    <source>
        <dbReference type="Proteomes" id="UP000290407"/>
    </source>
</evidence>
<gene>
    <name evidence="2" type="ORF">EQG79_26555</name>
</gene>
<comment type="caution">
    <text evidence="2">The sequence shown here is derived from an EMBL/GenBank/DDBJ whole genome shotgun (WGS) entry which is preliminary data.</text>
</comment>
<dbReference type="AlphaFoldDB" id="A0A4Q2UF33"/>
<feature type="compositionally biased region" description="Polar residues" evidence="1">
    <location>
        <begin position="69"/>
        <end position="78"/>
    </location>
</feature>
<dbReference type="Proteomes" id="UP000290407">
    <property type="component" value="Unassembled WGS sequence"/>
</dbReference>
<organism evidence="2 3">
    <name type="scientific">Spirosoma sordidisoli</name>
    <dbReference type="NCBI Taxonomy" id="2502893"/>
    <lineage>
        <taxon>Bacteria</taxon>
        <taxon>Pseudomonadati</taxon>
        <taxon>Bacteroidota</taxon>
        <taxon>Cytophagia</taxon>
        <taxon>Cytophagales</taxon>
        <taxon>Cytophagaceae</taxon>
        <taxon>Spirosoma</taxon>
    </lineage>
</organism>
<evidence type="ECO:0000256" key="1">
    <source>
        <dbReference type="SAM" id="MobiDB-lite"/>
    </source>
</evidence>
<proteinExistence type="predicted"/>
<accession>A0A4Q2UF33</accession>
<feature type="region of interest" description="Disordered" evidence="1">
    <location>
        <begin position="52"/>
        <end position="90"/>
    </location>
</feature>
<reference evidence="2 3" key="1">
    <citation type="submission" date="2019-01" db="EMBL/GenBank/DDBJ databases">
        <title>Spirosoma flava sp. nov., a propanil-degrading bacterium isolated from herbicide-contaminated soil.</title>
        <authorList>
            <person name="Zhang L."/>
            <person name="Jiang J.-D."/>
        </authorList>
    </citation>
    <scope>NUCLEOTIDE SEQUENCE [LARGE SCALE GENOMIC DNA]</scope>
    <source>
        <strain evidence="2 3">TY50</strain>
    </source>
</reference>